<gene>
    <name evidence="2" type="ORF">KT71_12600</name>
</gene>
<name>A4AAM4_9GAMM</name>
<proteinExistence type="predicted"/>
<sequence>MHYSAGTRKSLRWRRFRQWLMTSVLVLGTGTGALGLAQTPAPLLIQNVTPLDAHSGIMATQDVLLVNGRIADLGQELAVTPAATLIDGTGYFLSPGLWDMHVHLSYDDRLTPVMASLFLDYGITSVRDTGGKLERLLPVLEAYYTSPASAPRVFFAGPLLDGTPVVYGGEEGSGIGQSIVSVEEARLRVQTLHKAGVHFIKIYEMVSPDVFDAFVQEAEKLALPVAAHVPLSMLASEAAPRVQSLEHLRNIELDCAKNAEALLEERRTMLAEGREQDSDGMSLRASIHGAQRNAAIANEDVRRCNHVLASLRNTIQVPTARLNAMTQFPPFKAPDWPEALAALPATIRTDWVKAADYMDPQSYRVAGEWTLSMLPRLVANNVTIGAGTDTPIGWAIPGYSLHRELEILVKGGLDNQSALAAATLVPAAFFGLEEKMGKIAVGYAADLLLLEGNPLEDIRHSRGIRAVISKGEIVRDYR</sequence>
<dbReference type="eggNOG" id="COG1228">
    <property type="taxonomic scope" value="Bacteria"/>
</dbReference>
<comment type="caution">
    <text evidence="2">The sequence shown here is derived from an EMBL/GenBank/DDBJ whole genome shotgun (WGS) entry which is preliminary data.</text>
</comment>
<dbReference type="InterPro" id="IPR032466">
    <property type="entry name" value="Metal_Hydrolase"/>
</dbReference>
<dbReference type="PANTHER" id="PTHR43135:SF3">
    <property type="entry name" value="ALPHA-D-RIBOSE 1-METHYLPHOSPHONATE 5-TRIPHOSPHATE DIPHOSPHATASE"/>
    <property type="match status" value="1"/>
</dbReference>
<evidence type="ECO:0000313" key="3">
    <source>
        <dbReference type="Proteomes" id="UP000019205"/>
    </source>
</evidence>
<dbReference type="InterPro" id="IPR011059">
    <property type="entry name" value="Metal-dep_hydrolase_composite"/>
</dbReference>
<dbReference type="Gene3D" id="3.30.110.90">
    <property type="entry name" value="Amidohydrolase"/>
    <property type="match status" value="1"/>
</dbReference>
<dbReference type="InterPro" id="IPR051781">
    <property type="entry name" value="Metallo-dep_Hydrolase"/>
</dbReference>
<dbReference type="Pfam" id="PF01979">
    <property type="entry name" value="Amidohydro_1"/>
    <property type="match status" value="1"/>
</dbReference>
<protein>
    <submittedName>
        <fullName evidence="2">Imidazolonepropionase</fullName>
    </submittedName>
</protein>
<dbReference type="Gene3D" id="3.20.20.140">
    <property type="entry name" value="Metal-dependent hydrolases"/>
    <property type="match status" value="1"/>
</dbReference>
<dbReference type="SUPFAM" id="SSF51556">
    <property type="entry name" value="Metallo-dependent hydrolases"/>
    <property type="match status" value="1"/>
</dbReference>
<dbReference type="GO" id="GO:0016810">
    <property type="term" value="F:hydrolase activity, acting on carbon-nitrogen (but not peptide) bonds"/>
    <property type="evidence" value="ECO:0007669"/>
    <property type="project" value="InterPro"/>
</dbReference>
<dbReference type="EMBL" id="AAOA02000003">
    <property type="protein sequence ID" value="EAQ97101.2"/>
    <property type="molecule type" value="Genomic_DNA"/>
</dbReference>
<dbReference type="Proteomes" id="UP000019205">
    <property type="component" value="Chromosome"/>
</dbReference>
<evidence type="ECO:0000259" key="1">
    <source>
        <dbReference type="Pfam" id="PF01979"/>
    </source>
</evidence>
<feature type="domain" description="Amidohydrolase-related" evidence="1">
    <location>
        <begin position="374"/>
        <end position="474"/>
    </location>
</feature>
<dbReference type="RefSeq" id="WP_023660025.1">
    <property type="nucleotide sequence ID" value="NZ_CM002299.1"/>
</dbReference>
<dbReference type="STRING" id="314285.KT71_12600"/>
<evidence type="ECO:0000313" key="2">
    <source>
        <dbReference type="EMBL" id="EAQ97101.2"/>
    </source>
</evidence>
<keyword evidence="3" id="KW-1185">Reference proteome</keyword>
<dbReference type="Gene3D" id="2.30.40.10">
    <property type="entry name" value="Urease, subunit C, domain 1"/>
    <property type="match status" value="2"/>
</dbReference>
<dbReference type="PANTHER" id="PTHR43135">
    <property type="entry name" value="ALPHA-D-RIBOSE 1-METHYLPHOSPHONATE 5-TRIPHOSPHATE DIPHOSPHATASE"/>
    <property type="match status" value="1"/>
</dbReference>
<dbReference type="InterPro" id="IPR006680">
    <property type="entry name" value="Amidohydro-rel"/>
</dbReference>
<dbReference type="Gene3D" id="1.20.58.520">
    <property type="entry name" value="Amidohydrolase"/>
    <property type="match status" value="1"/>
</dbReference>
<accession>A4AAM4</accession>
<dbReference type="AlphaFoldDB" id="A4AAM4"/>
<dbReference type="SUPFAM" id="SSF51338">
    <property type="entry name" value="Composite domain of metallo-dependent hydrolases"/>
    <property type="match status" value="1"/>
</dbReference>
<organism evidence="2 3">
    <name type="scientific">Congregibacter litoralis KT71</name>
    <dbReference type="NCBI Taxonomy" id="314285"/>
    <lineage>
        <taxon>Bacteria</taxon>
        <taxon>Pseudomonadati</taxon>
        <taxon>Pseudomonadota</taxon>
        <taxon>Gammaproteobacteria</taxon>
        <taxon>Cellvibrionales</taxon>
        <taxon>Halieaceae</taxon>
        <taxon>Congregibacter</taxon>
    </lineage>
</organism>
<reference evidence="2 3" key="2">
    <citation type="journal article" date="2009" name="PLoS ONE">
        <title>The photosynthetic apparatus and its regulation in the aerobic gammaproteobacterium Congregibacter litoralis gen. nov., sp. nov.</title>
        <authorList>
            <person name="Spring S."/>
            <person name="Lunsdorf H."/>
            <person name="Fuchs B.M."/>
            <person name="Tindall B.J."/>
        </authorList>
    </citation>
    <scope>NUCLEOTIDE SEQUENCE [LARGE SCALE GENOMIC DNA]</scope>
    <source>
        <strain evidence="2">KT71</strain>
    </source>
</reference>
<reference evidence="2 3" key="1">
    <citation type="journal article" date="2007" name="Proc. Natl. Acad. Sci. U.S.A.">
        <title>Characterization of a marine gammaproteobacterium capable of aerobic anoxygenic photosynthesis.</title>
        <authorList>
            <person name="Fuchs B.M."/>
            <person name="Spring S."/>
            <person name="Teeling H."/>
            <person name="Quast C."/>
            <person name="Wulf J."/>
            <person name="Schattenhofer M."/>
            <person name="Yan S."/>
            <person name="Ferriera S."/>
            <person name="Johnson J."/>
            <person name="Glockner F.O."/>
            <person name="Amann R."/>
        </authorList>
    </citation>
    <scope>NUCLEOTIDE SEQUENCE [LARGE SCALE GENOMIC DNA]</scope>
    <source>
        <strain evidence="2">KT71</strain>
    </source>
</reference>
<dbReference type="HOGENOM" id="CLU_023620_4_1_6"/>